<organism evidence="1">
    <name type="scientific">marine sediment metagenome</name>
    <dbReference type="NCBI Taxonomy" id="412755"/>
    <lineage>
        <taxon>unclassified sequences</taxon>
        <taxon>metagenomes</taxon>
        <taxon>ecological metagenomes</taxon>
    </lineage>
</organism>
<reference evidence="1" key="1">
    <citation type="submission" date="2013-11" db="EMBL/GenBank/DDBJ databases">
        <title>Microbial diversity, functional groups and degradation webs in Northern and Southern Mediterranean and Red Sea marine crude oil polluted sites.</title>
        <authorList>
            <person name="Daffonchio D."/>
            <person name="Mapelli F."/>
            <person name="Ferrer M."/>
            <person name="Richter M."/>
            <person name="Cherif A."/>
            <person name="Malkawi H.I."/>
            <person name="Yakimov M.M."/>
            <person name="Abdel-Fattah Y.R."/>
            <person name="Blaghen M."/>
            <person name="Golyshin P.N."/>
            <person name="Kalogerakis N."/>
            <person name="Boon N."/>
            <person name="Magagnini M."/>
            <person name="Fava F."/>
        </authorList>
    </citation>
    <scope>NUCLEOTIDE SEQUENCE</scope>
</reference>
<name>A0A1B6NWL1_9ZZZZ</name>
<proteinExistence type="predicted"/>
<evidence type="ECO:0000313" key="1">
    <source>
        <dbReference type="EMBL" id="KTF07810.1"/>
    </source>
</evidence>
<dbReference type="AlphaFoldDB" id="A0A1B6NWL1"/>
<comment type="caution">
    <text evidence="1">The sequence shown here is derived from an EMBL/GenBank/DDBJ whole genome shotgun (WGS) entry which is preliminary data.</text>
</comment>
<dbReference type="EMBL" id="AYSL01000326">
    <property type="protein sequence ID" value="KTF07810.1"/>
    <property type="molecule type" value="Genomic_DNA"/>
</dbReference>
<protein>
    <submittedName>
        <fullName evidence="1">Uncharacterized conserved protein UCP012608</fullName>
    </submittedName>
</protein>
<sequence>MEADGGEGAALDLTLWDGTRRDWSLGRADFHGRWIDWQPKQL</sequence>
<accession>A0A1B6NWL1</accession>
<gene>
    <name evidence="1" type="ORF">MGSAQ_000695</name>
</gene>